<dbReference type="InterPro" id="IPR014710">
    <property type="entry name" value="RmlC-like_jellyroll"/>
</dbReference>
<evidence type="ECO:0000256" key="1">
    <source>
        <dbReference type="ARBA" id="ARBA00022723"/>
    </source>
</evidence>
<evidence type="ECO:0000313" key="3">
    <source>
        <dbReference type="Proteomes" id="UP000286746"/>
    </source>
</evidence>
<comment type="caution">
    <text evidence="2">The sequence shown here is derived from an EMBL/GenBank/DDBJ whole genome shotgun (WGS) entry which is preliminary data.</text>
</comment>
<name>A0A401VW13_STREY</name>
<keyword evidence="3" id="KW-1185">Reference proteome</keyword>
<gene>
    <name evidence="2" type="ORF">GKJPGBOP_00912</name>
</gene>
<proteinExistence type="predicted"/>
<dbReference type="InterPro" id="IPR011051">
    <property type="entry name" value="RmlC_Cupin_sf"/>
</dbReference>
<dbReference type="GO" id="GO:0046872">
    <property type="term" value="F:metal ion binding"/>
    <property type="evidence" value="ECO:0007669"/>
    <property type="project" value="UniProtKB-KW"/>
</dbReference>
<dbReference type="PANTHER" id="PTHR35848:SF6">
    <property type="entry name" value="CUPIN TYPE-2 DOMAIN-CONTAINING PROTEIN"/>
    <property type="match status" value="1"/>
</dbReference>
<evidence type="ECO:0000313" key="2">
    <source>
        <dbReference type="EMBL" id="GCD41259.1"/>
    </source>
</evidence>
<organism evidence="2 3">
    <name type="scientific">Streptomyces paromomycinus</name>
    <name type="common">Streptomyces rimosus subsp. paromomycinus</name>
    <dbReference type="NCBI Taxonomy" id="92743"/>
    <lineage>
        <taxon>Bacteria</taxon>
        <taxon>Bacillati</taxon>
        <taxon>Actinomycetota</taxon>
        <taxon>Actinomycetes</taxon>
        <taxon>Kitasatosporales</taxon>
        <taxon>Streptomycetaceae</taxon>
        <taxon>Streptomyces</taxon>
    </lineage>
</organism>
<keyword evidence="1" id="KW-0479">Metal-binding</keyword>
<protein>
    <submittedName>
        <fullName evidence="2">Oxalate-binding protein</fullName>
    </submittedName>
</protein>
<sequence length="376" mass="42300">MDSRFDEVYTHPENEIFRVVFYPDRIYHARYLNATRSSRYRYYVAEVRGSADGTAIKGDVFLGGTKLCPMLRIEYSGIRLVEQAREFNRRLGPRTKAWLKVTGEDPADSAEAIVTLHWDPAIGAYAAEIWETLEPPDGTAHDHRVLPLMGRNAPITRVPQLSPLLGSVSEVAMAFREDGVLYPTGQRLGNPQWDNAYLRSHQEPRTQEPSDPRNTVADSNYLLDFQRGFFIPDASQIAPVNYRNAMTDEGNPERRDDNIVQMRWLFQRELGSDLVFFHEVTVPPGAVEGTHRHIGSEELYYVVSGTGTAYLSDGDDPTTANYPLVERPVFGIGPVKCRELPVKPGSVLYTKSGGVHGIRNPGTEPLKFVAFLYHTT</sequence>
<dbReference type="InterPro" id="IPR051610">
    <property type="entry name" value="GPI/OXD"/>
</dbReference>
<dbReference type="RefSeq" id="WP_125052059.1">
    <property type="nucleotide sequence ID" value="NZ_BHZD01000001.1"/>
</dbReference>
<accession>A0A401VW13</accession>
<reference evidence="2 3" key="1">
    <citation type="submission" date="2018-11" db="EMBL/GenBank/DDBJ databases">
        <title>Whole genome sequence of Streptomyces paromomycinus NBRC 15454(T).</title>
        <authorList>
            <person name="Komaki H."/>
            <person name="Tamura T."/>
        </authorList>
    </citation>
    <scope>NUCLEOTIDE SEQUENCE [LARGE SCALE GENOMIC DNA]</scope>
    <source>
        <strain evidence="2 3">NBRC 15454</strain>
    </source>
</reference>
<dbReference type="SUPFAM" id="SSF51182">
    <property type="entry name" value="RmlC-like cupins"/>
    <property type="match status" value="1"/>
</dbReference>
<dbReference type="Proteomes" id="UP000286746">
    <property type="component" value="Unassembled WGS sequence"/>
</dbReference>
<dbReference type="EMBL" id="BHZD01000001">
    <property type="protein sequence ID" value="GCD41259.1"/>
    <property type="molecule type" value="Genomic_DNA"/>
</dbReference>
<dbReference type="Gene3D" id="2.60.120.10">
    <property type="entry name" value="Jelly Rolls"/>
    <property type="match status" value="1"/>
</dbReference>
<dbReference type="PANTHER" id="PTHR35848">
    <property type="entry name" value="OXALATE-BINDING PROTEIN"/>
    <property type="match status" value="1"/>
</dbReference>
<dbReference type="AlphaFoldDB" id="A0A401VW13"/>